<dbReference type="Pfam" id="PF01012">
    <property type="entry name" value="ETF"/>
    <property type="match status" value="1"/>
</dbReference>
<protein>
    <submittedName>
        <fullName evidence="6">Electron transfer flavoprotein subunit alpha/FixB family protein</fullName>
    </submittedName>
</protein>
<dbReference type="InterPro" id="IPR014729">
    <property type="entry name" value="Rossmann-like_a/b/a_fold"/>
</dbReference>
<feature type="binding site" evidence="4">
    <location>
        <begin position="224"/>
        <end position="225"/>
    </location>
    <ligand>
        <name>FAD</name>
        <dbReference type="ChEBI" id="CHEBI:57692"/>
    </ligand>
</feature>
<dbReference type="FunFam" id="3.40.50.1220:FF:000004">
    <property type="entry name" value="Electron transfer flavoprotein"/>
    <property type="match status" value="1"/>
</dbReference>
<dbReference type="InterPro" id="IPR001308">
    <property type="entry name" value="ETF_a/FixB"/>
</dbReference>
<evidence type="ECO:0000256" key="1">
    <source>
        <dbReference type="ARBA" id="ARBA00005817"/>
    </source>
</evidence>
<dbReference type="Gene3D" id="3.40.50.620">
    <property type="entry name" value="HUPs"/>
    <property type="match status" value="1"/>
</dbReference>
<keyword evidence="3" id="KW-0285">Flavoprotein</keyword>
<dbReference type="GO" id="GO:0033539">
    <property type="term" value="P:fatty acid beta-oxidation using acyl-CoA dehydrogenase"/>
    <property type="evidence" value="ECO:0007669"/>
    <property type="project" value="TreeGrafter"/>
</dbReference>
<dbReference type="RefSeq" id="WP_034420109.1">
    <property type="nucleotide sequence ID" value="NZ_CP045798.1"/>
</dbReference>
<dbReference type="InterPro" id="IPR029035">
    <property type="entry name" value="DHS-like_NAD/FAD-binding_dom"/>
</dbReference>
<name>A0A7G6E3T5_THEFR</name>
<dbReference type="AlphaFoldDB" id="A0A7G6E3T5"/>
<organism evidence="6 7">
    <name type="scientific">Thermanaerosceptrum fracticalcis</name>
    <dbReference type="NCBI Taxonomy" id="1712410"/>
    <lineage>
        <taxon>Bacteria</taxon>
        <taxon>Bacillati</taxon>
        <taxon>Bacillota</taxon>
        <taxon>Clostridia</taxon>
        <taxon>Eubacteriales</taxon>
        <taxon>Peptococcaceae</taxon>
        <taxon>Thermanaerosceptrum</taxon>
    </lineage>
</organism>
<dbReference type="SUPFAM" id="SSF52402">
    <property type="entry name" value="Adenine nucleotide alpha hydrolases-like"/>
    <property type="match status" value="1"/>
</dbReference>
<gene>
    <name evidence="6" type="ORF">BR63_10730</name>
</gene>
<dbReference type="GO" id="GO:0009055">
    <property type="term" value="F:electron transfer activity"/>
    <property type="evidence" value="ECO:0007669"/>
    <property type="project" value="InterPro"/>
</dbReference>
<accession>A0A7G6E3T5</accession>
<dbReference type="InterPro" id="IPR014730">
    <property type="entry name" value="ETF_a/b_N"/>
</dbReference>
<comment type="cofactor">
    <cofactor evidence="4">
        <name>FAD</name>
        <dbReference type="ChEBI" id="CHEBI:57692"/>
    </cofactor>
    <text evidence="4">Binds 1 FAD per dimer.</text>
</comment>
<evidence type="ECO:0000313" key="6">
    <source>
        <dbReference type="EMBL" id="QNB46739.1"/>
    </source>
</evidence>
<feature type="binding site" evidence="4">
    <location>
        <begin position="256"/>
        <end position="263"/>
    </location>
    <ligand>
        <name>FAD</name>
        <dbReference type="ChEBI" id="CHEBI:57692"/>
    </ligand>
</feature>
<evidence type="ECO:0000256" key="4">
    <source>
        <dbReference type="PIRSR" id="PIRSR000089-1"/>
    </source>
</evidence>
<keyword evidence="7" id="KW-1185">Reference proteome</keyword>
<feature type="binding site" evidence="4">
    <location>
        <position position="199"/>
    </location>
    <ligand>
        <name>FAD</name>
        <dbReference type="ChEBI" id="CHEBI:57692"/>
    </ligand>
</feature>
<reference evidence="6 7" key="1">
    <citation type="journal article" date="2019" name="Front. Microbiol.">
        <title>Thermoanaerosceptrum fracticalcis gen. nov. sp. nov., a Novel Fumarate-Fermenting Microorganism From a Deep Fractured Carbonate Aquifer of the US Great Basin.</title>
        <authorList>
            <person name="Hamilton-Brehm S.D."/>
            <person name="Stewart L.E."/>
            <person name="Zavarin M."/>
            <person name="Caldwell M."/>
            <person name="Lawson P.A."/>
            <person name="Onstott T.C."/>
            <person name="Grzymski J."/>
            <person name="Neveux I."/>
            <person name="Lollar B.S."/>
            <person name="Russell C.E."/>
            <person name="Moser D.P."/>
        </authorList>
    </citation>
    <scope>NUCLEOTIDE SEQUENCE [LARGE SCALE GENOMIC DNA]</scope>
    <source>
        <strain evidence="6 7">DRI-13</strain>
    </source>
</reference>
<keyword evidence="4" id="KW-0274">FAD</keyword>
<dbReference type="PIRSF" id="PIRSF000089">
    <property type="entry name" value="Electra_flavoP_a"/>
    <property type="match status" value="1"/>
</dbReference>
<evidence type="ECO:0000256" key="2">
    <source>
        <dbReference type="ARBA" id="ARBA00022448"/>
    </source>
</evidence>
<dbReference type="PANTHER" id="PTHR43153">
    <property type="entry name" value="ELECTRON TRANSFER FLAVOPROTEIN ALPHA"/>
    <property type="match status" value="1"/>
</dbReference>
<dbReference type="OrthoDB" id="9770286at2"/>
<dbReference type="SMART" id="SM00893">
    <property type="entry name" value="ETF"/>
    <property type="match status" value="1"/>
</dbReference>
<dbReference type="EMBL" id="CP045798">
    <property type="protein sequence ID" value="QNB46739.1"/>
    <property type="molecule type" value="Genomic_DNA"/>
</dbReference>
<dbReference type="PANTHER" id="PTHR43153:SF11">
    <property type="entry name" value="ELECTRON TRANSFER FLAVOPROTEIN, SUBUNIT ALPHA (ETFA)"/>
    <property type="match status" value="1"/>
</dbReference>
<evidence type="ECO:0000313" key="7">
    <source>
        <dbReference type="Proteomes" id="UP000515847"/>
    </source>
</evidence>
<dbReference type="Proteomes" id="UP000515847">
    <property type="component" value="Chromosome"/>
</dbReference>
<dbReference type="KEGG" id="tfr:BR63_10730"/>
<dbReference type="SUPFAM" id="SSF52467">
    <property type="entry name" value="DHS-like NAD/FAD-binding domain"/>
    <property type="match status" value="1"/>
</dbReference>
<evidence type="ECO:0000259" key="5">
    <source>
        <dbReference type="SMART" id="SM00893"/>
    </source>
</evidence>
<evidence type="ECO:0000256" key="3">
    <source>
        <dbReference type="ARBA" id="ARBA00022630"/>
    </source>
</evidence>
<comment type="similarity">
    <text evidence="1">Belongs to the ETF alpha-subunit/FixB family.</text>
</comment>
<dbReference type="Gene3D" id="3.40.50.1220">
    <property type="entry name" value="TPP-binding domain"/>
    <property type="match status" value="1"/>
</dbReference>
<dbReference type="InterPro" id="IPR014731">
    <property type="entry name" value="ETF_asu_C"/>
</dbReference>
<proteinExistence type="inferred from homology"/>
<sequence>MTILFFSEQQDLALELVSEAKRLSSGNQDKVIGVVPDRETAEKAIKLGADKVCVLPKIAGVPLASCSEALVKVIKDENPKLILVGGTRTGKEIAACAAAILDIGCVSDVQEIKQENENFSFRRMMYGGLATAWLESRGSAIIATVPPYTFEQGVMEERTGEITDFPQYGSDRIKVVEVREKGEDSVNIKDAKLVVGVGRGWASQDDLKLAFQLAEALKGEVGCSRPVAEDLHWLPEERYIGISGQVIKPNLYLATGISGQVQHISGIRDAKVIFAIDKNENAPIFQMADYYIVGDLYQIIPALLKELGR</sequence>
<dbReference type="GO" id="GO:0050660">
    <property type="term" value="F:flavin adenine dinucleotide binding"/>
    <property type="evidence" value="ECO:0007669"/>
    <property type="project" value="InterPro"/>
</dbReference>
<dbReference type="Pfam" id="PF00766">
    <property type="entry name" value="ETF_alpha"/>
    <property type="match status" value="1"/>
</dbReference>
<feature type="domain" description="Electron transfer flavoprotein alpha/beta-subunit N-terminal" evidence="5">
    <location>
        <begin position="3"/>
        <end position="185"/>
    </location>
</feature>
<keyword evidence="2" id="KW-0813">Transport</keyword>